<dbReference type="AlphaFoldDB" id="A0A843YDJ0"/>
<reference evidence="2 3" key="1">
    <citation type="submission" date="2019-10" db="EMBL/GenBank/DDBJ databases">
        <title>Epibacterium sp. nov., isolated from seawater.</title>
        <authorList>
            <person name="Zhang X."/>
            <person name="Li N."/>
        </authorList>
    </citation>
    <scope>NUCLEOTIDE SEQUENCE [LARGE SCALE GENOMIC DNA]</scope>
    <source>
        <strain evidence="2 3">SM1979</strain>
    </source>
</reference>
<evidence type="ECO:0000256" key="1">
    <source>
        <dbReference type="SAM" id="Phobius"/>
    </source>
</evidence>
<evidence type="ECO:0000313" key="2">
    <source>
        <dbReference type="EMBL" id="MQQ09116.1"/>
    </source>
</evidence>
<comment type="caution">
    <text evidence="2">The sequence shown here is derived from an EMBL/GenBank/DDBJ whole genome shotgun (WGS) entry which is preliminary data.</text>
</comment>
<feature type="transmembrane region" description="Helical" evidence="1">
    <location>
        <begin position="26"/>
        <end position="44"/>
    </location>
</feature>
<accession>A0A843YDJ0</accession>
<proteinExistence type="predicted"/>
<sequence length="71" mass="7839">MMGSTALTAPLWLTYLGPFLQTIDPLVQFLAAALGLLILVLTAWNKALEVKLKRSRLNEIEEAEDGNQAKK</sequence>
<evidence type="ECO:0008006" key="4">
    <source>
        <dbReference type="Google" id="ProtNLM"/>
    </source>
</evidence>
<organism evidence="2 3">
    <name type="scientific">Tritonibacter litoralis</name>
    <dbReference type="NCBI Taxonomy" id="2662264"/>
    <lineage>
        <taxon>Bacteria</taxon>
        <taxon>Pseudomonadati</taxon>
        <taxon>Pseudomonadota</taxon>
        <taxon>Alphaproteobacteria</taxon>
        <taxon>Rhodobacterales</taxon>
        <taxon>Paracoccaceae</taxon>
        <taxon>Tritonibacter</taxon>
    </lineage>
</organism>
<protein>
    <recommendedName>
        <fullName evidence="4">Holin</fullName>
    </recommendedName>
</protein>
<keyword evidence="3" id="KW-1185">Reference proteome</keyword>
<name>A0A843YDJ0_9RHOB</name>
<keyword evidence="1" id="KW-0472">Membrane</keyword>
<gene>
    <name evidence="2" type="ORF">GFB49_11675</name>
</gene>
<keyword evidence="1" id="KW-1133">Transmembrane helix</keyword>
<evidence type="ECO:0000313" key="3">
    <source>
        <dbReference type="Proteomes" id="UP000444174"/>
    </source>
</evidence>
<dbReference type="EMBL" id="WIBF01000006">
    <property type="protein sequence ID" value="MQQ09116.1"/>
    <property type="molecule type" value="Genomic_DNA"/>
</dbReference>
<keyword evidence="1" id="KW-0812">Transmembrane</keyword>
<dbReference type="Proteomes" id="UP000444174">
    <property type="component" value="Unassembled WGS sequence"/>
</dbReference>